<dbReference type="InterPro" id="IPR019775">
    <property type="entry name" value="WD40_repeat_CS"/>
</dbReference>
<dbReference type="PROSITE" id="PS50294">
    <property type="entry name" value="WD_REPEATS_REGION"/>
    <property type="match status" value="5"/>
</dbReference>
<dbReference type="GO" id="GO:0000398">
    <property type="term" value="P:mRNA splicing, via spliceosome"/>
    <property type="evidence" value="ECO:0007669"/>
    <property type="project" value="InterPro"/>
</dbReference>
<evidence type="ECO:0000256" key="3">
    <source>
        <dbReference type="ARBA" id="ARBA00025726"/>
    </source>
</evidence>
<evidence type="ECO:0000256" key="6">
    <source>
        <dbReference type="ARBA" id="ARBA00073631"/>
    </source>
</evidence>
<evidence type="ECO:0000256" key="2">
    <source>
        <dbReference type="ARBA" id="ARBA00022737"/>
    </source>
</evidence>
<dbReference type="GO" id="GO:0071013">
    <property type="term" value="C:catalytic step 2 spliceosome"/>
    <property type="evidence" value="ECO:0007669"/>
    <property type="project" value="TreeGrafter"/>
</dbReference>
<reference evidence="10" key="3">
    <citation type="submission" date="2022-06" db="UniProtKB">
        <authorList>
            <consortium name="EnsemblMetazoa"/>
        </authorList>
    </citation>
    <scope>IDENTIFICATION</scope>
</reference>
<dbReference type="InterPro" id="IPR001680">
    <property type="entry name" value="WD40_rpt"/>
</dbReference>
<dbReference type="InterPro" id="IPR020472">
    <property type="entry name" value="WD40_PAC1"/>
</dbReference>
<comment type="similarity">
    <text evidence="3">Belongs to the WD repeat PRL1/PRL2 family.</text>
</comment>
<dbReference type="GO" id="GO:0000974">
    <property type="term" value="C:Prp19 complex"/>
    <property type="evidence" value="ECO:0007669"/>
    <property type="project" value="TreeGrafter"/>
</dbReference>
<feature type="repeat" description="WD" evidence="7">
    <location>
        <begin position="256"/>
        <end position="297"/>
    </location>
</feature>
<dbReference type="InterPro" id="IPR045241">
    <property type="entry name" value="Prp46/PLRG1-like"/>
</dbReference>
<feature type="compositionally biased region" description="Basic and acidic residues" evidence="8">
    <location>
        <begin position="45"/>
        <end position="58"/>
    </location>
</feature>
<dbReference type="EnsemblMetazoa" id="SSS_8072s_mrna">
    <property type="protein sequence ID" value="KAF7489714.1"/>
    <property type="gene ID" value="SSS_8072"/>
</dbReference>
<dbReference type="InterPro" id="IPR036322">
    <property type="entry name" value="WD40_repeat_dom_sf"/>
</dbReference>
<feature type="repeat" description="WD" evidence="7">
    <location>
        <begin position="298"/>
        <end position="339"/>
    </location>
</feature>
<evidence type="ECO:0000256" key="1">
    <source>
        <dbReference type="ARBA" id="ARBA00022574"/>
    </source>
</evidence>
<dbReference type="Proteomes" id="UP000070412">
    <property type="component" value="Unassembled WGS sequence"/>
</dbReference>
<evidence type="ECO:0000313" key="10">
    <source>
        <dbReference type="EnsemblMetazoa" id="KAF7489714.1"/>
    </source>
</evidence>
<keyword evidence="11" id="KW-1185">Reference proteome</keyword>
<dbReference type="CDD" id="cd00200">
    <property type="entry name" value="WD40"/>
    <property type="match status" value="1"/>
</dbReference>
<reference evidence="9" key="2">
    <citation type="submission" date="2020-01" db="EMBL/GenBank/DDBJ databases">
        <authorList>
            <person name="Korhonen P.K.K."/>
            <person name="Guangxu M.G."/>
            <person name="Wang T.W."/>
            <person name="Stroehlein A.J.S."/>
            <person name="Young N.D."/>
            <person name="Ang C.-S.A."/>
            <person name="Fernando D.W.F."/>
            <person name="Lu H.L."/>
            <person name="Taylor S.T."/>
            <person name="Ehtesham M.E.M."/>
            <person name="Najaraj S.H.N."/>
            <person name="Harsha G.H.G."/>
            <person name="Madugundu A.M."/>
            <person name="Renuse S.R."/>
            <person name="Holt D.H."/>
            <person name="Pandey A.P."/>
            <person name="Papenfuss A.P."/>
            <person name="Gasser R.B.G."/>
            <person name="Fischer K.F."/>
        </authorList>
    </citation>
    <scope>NUCLEOTIDE SEQUENCE</scope>
    <source>
        <strain evidence="9">SSS_KF_BRIS2020</strain>
    </source>
</reference>
<keyword evidence="1 7" id="KW-0853">WD repeat</keyword>
<evidence type="ECO:0000256" key="5">
    <source>
        <dbReference type="ARBA" id="ARBA00062641"/>
    </source>
</evidence>
<evidence type="ECO:0000313" key="9">
    <source>
        <dbReference type="EMBL" id="KAF7489714.1"/>
    </source>
</evidence>
<dbReference type="PRINTS" id="PR00320">
    <property type="entry name" value="GPROTEINBRPT"/>
</dbReference>
<comment type="subunit">
    <text evidence="5">Identified in the spliceosome C complex. Component of the PRP19-CDC5L splicing complex composed of a core complex comprising a homotetramer of PRPF19, CDC5L, PLRG1 and BCAS2, and at least three less stably associated proteins CTNNBL1, CWC15 and HSPA8. Interacts (via its WD40 repeat domain) directly with CDC5L (via its C-terminal); the interaction is required for mRNA splicing but not for spliceosome assembly. Component of the minor spliceosome, which splices U12-type introns. Within this complex, interacts with CRIPT. Also interacts directly in the complex with BCAS2 and PRPF19. Interacts with USB1.</text>
</comment>
<dbReference type="FunFam" id="2.130.10.10:FF:000012">
    <property type="entry name" value="Putative pleiotropic regulator 1"/>
    <property type="match status" value="1"/>
</dbReference>
<reference evidence="11" key="1">
    <citation type="journal article" date="2020" name="PLoS Negl. Trop. Dis.">
        <title>High-quality nuclear genome for Sarcoptes scabiei-A critical resource for a neglected parasite.</title>
        <authorList>
            <person name="Korhonen P.K."/>
            <person name="Gasser R.B."/>
            <person name="Ma G."/>
            <person name="Wang T."/>
            <person name="Stroehlein A.J."/>
            <person name="Young N.D."/>
            <person name="Ang C.S."/>
            <person name="Fernando D.D."/>
            <person name="Lu H.C."/>
            <person name="Taylor S."/>
            <person name="Reynolds S.L."/>
            <person name="Mofiz E."/>
            <person name="Najaraj S.H."/>
            <person name="Gowda H."/>
            <person name="Madugundu A."/>
            <person name="Renuse S."/>
            <person name="Holt D."/>
            <person name="Pandey A."/>
            <person name="Papenfuss A.T."/>
            <person name="Fischer K."/>
        </authorList>
    </citation>
    <scope>NUCLEOTIDE SEQUENCE [LARGE SCALE GENOMIC DNA]</scope>
</reference>
<feature type="region of interest" description="Disordered" evidence="8">
    <location>
        <begin position="1"/>
        <end position="68"/>
    </location>
</feature>
<dbReference type="PANTHER" id="PTHR19923">
    <property type="entry name" value="WD40 REPEAT PROTEINPRL1/PRL2-RELATED"/>
    <property type="match status" value="1"/>
</dbReference>
<evidence type="ECO:0000256" key="8">
    <source>
        <dbReference type="SAM" id="MobiDB-lite"/>
    </source>
</evidence>
<proteinExistence type="inferred from homology"/>
<name>A0A834R2J9_SARSC</name>
<dbReference type="SMART" id="SM00320">
    <property type="entry name" value="WD40"/>
    <property type="match status" value="7"/>
</dbReference>
<protein>
    <recommendedName>
        <fullName evidence="6">Pleiotropic regulator 1</fullName>
    </recommendedName>
</protein>
<dbReference type="InterPro" id="IPR015943">
    <property type="entry name" value="WD40/YVTN_repeat-like_dom_sf"/>
</dbReference>
<feature type="repeat" description="WD" evidence="7">
    <location>
        <begin position="214"/>
        <end position="255"/>
    </location>
</feature>
<feature type="repeat" description="WD" evidence="7">
    <location>
        <begin position="423"/>
        <end position="463"/>
    </location>
</feature>
<keyword evidence="2" id="KW-0677">Repeat</keyword>
<dbReference type="GO" id="GO:0071011">
    <property type="term" value="C:precatalytic spliceosome"/>
    <property type="evidence" value="ECO:0007669"/>
    <property type="project" value="TreeGrafter"/>
</dbReference>
<evidence type="ECO:0000256" key="7">
    <source>
        <dbReference type="PROSITE-ProRule" id="PRU00221"/>
    </source>
</evidence>
<dbReference type="PROSITE" id="PS50082">
    <property type="entry name" value="WD_REPEATS_2"/>
    <property type="match status" value="5"/>
</dbReference>
<evidence type="ECO:0000313" key="11">
    <source>
        <dbReference type="Proteomes" id="UP000070412"/>
    </source>
</evidence>
<dbReference type="SUPFAM" id="SSF50978">
    <property type="entry name" value="WD40 repeat-like"/>
    <property type="match status" value="1"/>
</dbReference>
<dbReference type="AlphaFoldDB" id="A0A834R2J9"/>
<dbReference type="Pfam" id="PF00400">
    <property type="entry name" value="WD40"/>
    <property type="match status" value="6"/>
</dbReference>
<dbReference type="PROSITE" id="PS00678">
    <property type="entry name" value="WD_REPEATS_1"/>
    <property type="match status" value="2"/>
</dbReference>
<gene>
    <name evidence="9" type="ORF">SSS_8072</name>
</gene>
<dbReference type="Gene3D" id="2.130.10.10">
    <property type="entry name" value="YVTN repeat-like/Quinoprotein amine dehydrogenase"/>
    <property type="match status" value="1"/>
</dbReference>
<accession>A0A834R2J9</accession>
<dbReference type="PANTHER" id="PTHR19923:SF0">
    <property type="entry name" value="PLEIOTROPIC REGULATOR 1"/>
    <property type="match status" value="1"/>
</dbReference>
<comment type="function">
    <text evidence="4">Involved in pre-mRNA splicing as component of the spliceosome. Component of the PRP19-CDC5L complex that forms an integral part of the spliceosome and is required for activating pre-mRNA splicing. As a component of the minor spliceosome, involved in the splicing of U12-type introns in pre-mRNAs.</text>
</comment>
<dbReference type="OrthoDB" id="10256122at2759"/>
<dbReference type="EMBL" id="WVUK01000064">
    <property type="protein sequence ID" value="KAF7489714.1"/>
    <property type="molecule type" value="Genomic_DNA"/>
</dbReference>
<sequence length="528" mass="60002">MDSIETTPIRSRRHHIATPHRPSIRGPRTPQHANEAILQPNSNHQESKSDSVNDRNNDLEDDDQILDDQIPQYSRHTLEFRLMKKTHEMFISSINTLPFEFKTSEFESNIKARDQYKHLFNNRNDKNNFLRSNKMKSLNENKDKKNKHKNSSQALISQPKTDLSLTSIKNIQKSSNLIDNNKIVLASGVSIARREAPKVLKPEWHAPWKLYRVISGHTGWVRCIAFEPGNAWFATGSNDRIIKIWDLASGTLKLSLTGHISPVRGLEVSPRQPYLFSCGEDKTVKCWDLEYNKVVRHYHGHLSGVYCLSLHPTLDILVTGGRDSVARVWDMRTKAQIHSLGGHTDTVASVFCQPTDPQIVTGSYDSTIRLWDIVAGKTIVTLTNHKKSVRAMVAHPRLNMFCSGSINSLKQWAFPDGRFVQNLDGHDSIVNALAINEDNVLVSGGDNGSLLFWDWKTGYNFQRLQSKAQSGSIESECGVFALQFDRSSSRLITGEADKTIKIYKELEDATEETHPINWRPDLLKRKKF</sequence>
<feature type="repeat" description="WD" evidence="7">
    <location>
        <begin position="340"/>
        <end position="381"/>
    </location>
</feature>
<organism evidence="9">
    <name type="scientific">Sarcoptes scabiei</name>
    <name type="common">Itch mite</name>
    <name type="synonym">Acarus scabiei</name>
    <dbReference type="NCBI Taxonomy" id="52283"/>
    <lineage>
        <taxon>Eukaryota</taxon>
        <taxon>Metazoa</taxon>
        <taxon>Ecdysozoa</taxon>
        <taxon>Arthropoda</taxon>
        <taxon>Chelicerata</taxon>
        <taxon>Arachnida</taxon>
        <taxon>Acari</taxon>
        <taxon>Acariformes</taxon>
        <taxon>Sarcoptiformes</taxon>
        <taxon>Astigmata</taxon>
        <taxon>Psoroptidia</taxon>
        <taxon>Sarcoptoidea</taxon>
        <taxon>Sarcoptidae</taxon>
        <taxon>Sarcoptinae</taxon>
        <taxon>Sarcoptes</taxon>
    </lineage>
</organism>
<evidence type="ECO:0000256" key="4">
    <source>
        <dbReference type="ARBA" id="ARBA00046238"/>
    </source>
</evidence>